<proteinExistence type="inferred from homology"/>
<dbReference type="PANTHER" id="PTHR40074:SF2">
    <property type="entry name" value="O-ACETYLTRANSFERASE WECH"/>
    <property type="match status" value="1"/>
</dbReference>
<dbReference type="GO" id="GO:0016413">
    <property type="term" value="F:O-acetyltransferase activity"/>
    <property type="evidence" value="ECO:0007669"/>
    <property type="project" value="TreeGrafter"/>
</dbReference>
<dbReference type="AlphaFoldDB" id="A0A2T0B3L0"/>
<organism evidence="9 10">
    <name type="scientific">Clostridium liquoris</name>
    <dbReference type="NCBI Taxonomy" id="1289519"/>
    <lineage>
        <taxon>Bacteria</taxon>
        <taxon>Bacillati</taxon>
        <taxon>Bacillota</taxon>
        <taxon>Clostridia</taxon>
        <taxon>Eubacteriales</taxon>
        <taxon>Clostridiaceae</taxon>
        <taxon>Clostridium</taxon>
    </lineage>
</organism>
<dbReference type="GO" id="GO:0009246">
    <property type="term" value="P:enterobacterial common antigen biosynthetic process"/>
    <property type="evidence" value="ECO:0007669"/>
    <property type="project" value="TreeGrafter"/>
</dbReference>
<comment type="subcellular location">
    <subcellularLocation>
        <location evidence="1">Cell membrane</location>
        <topology evidence="1">Multi-pass membrane protein</topology>
    </subcellularLocation>
</comment>
<dbReference type="PANTHER" id="PTHR40074">
    <property type="entry name" value="O-ACETYLTRANSFERASE WECH"/>
    <property type="match status" value="1"/>
</dbReference>
<dbReference type="EC" id="2.3.1.-" evidence="9"/>
<dbReference type="Pfam" id="PF01757">
    <property type="entry name" value="Acyl_transf_3"/>
    <property type="match status" value="1"/>
</dbReference>
<feature type="transmembrane region" description="Helical" evidence="7">
    <location>
        <begin position="185"/>
        <end position="206"/>
    </location>
</feature>
<comment type="caution">
    <text evidence="9">The sequence shown here is derived from an EMBL/GenBank/DDBJ whole genome shotgun (WGS) entry which is preliminary data.</text>
</comment>
<gene>
    <name evidence="9" type="primary">wecH</name>
    <name evidence="9" type="ORF">CLLI_15620</name>
</gene>
<evidence type="ECO:0000256" key="7">
    <source>
        <dbReference type="SAM" id="Phobius"/>
    </source>
</evidence>
<evidence type="ECO:0000313" key="10">
    <source>
        <dbReference type="Proteomes" id="UP000239706"/>
    </source>
</evidence>
<feature type="transmembrane region" description="Helical" evidence="7">
    <location>
        <begin position="151"/>
        <end position="170"/>
    </location>
</feature>
<evidence type="ECO:0000256" key="5">
    <source>
        <dbReference type="ARBA" id="ARBA00022989"/>
    </source>
</evidence>
<accession>A0A2T0B3L0</accession>
<name>A0A2T0B3L0_9CLOT</name>
<feature type="transmembrane region" description="Helical" evidence="7">
    <location>
        <begin position="85"/>
        <end position="103"/>
    </location>
</feature>
<evidence type="ECO:0000256" key="1">
    <source>
        <dbReference type="ARBA" id="ARBA00004651"/>
    </source>
</evidence>
<feature type="transmembrane region" description="Helical" evidence="7">
    <location>
        <begin position="247"/>
        <end position="268"/>
    </location>
</feature>
<feature type="transmembrane region" description="Helical" evidence="7">
    <location>
        <begin position="218"/>
        <end position="235"/>
    </location>
</feature>
<evidence type="ECO:0000313" key="9">
    <source>
        <dbReference type="EMBL" id="PRR78478.1"/>
    </source>
</evidence>
<dbReference type="InterPro" id="IPR002656">
    <property type="entry name" value="Acyl_transf_3_dom"/>
</dbReference>
<comment type="similarity">
    <text evidence="2">Belongs to the acyltransferase 3 family.</text>
</comment>
<evidence type="ECO:0000256" key="6">
    <source>
        <dbReference type="ARBA" id="ARBA00023136"/>
    </source>
</evidence>
<feature type="domain" description="Acyltransferase 3" evidence="8">
    <location>
        <begin position="10"/>
        <end position="329"/>
    </location>
</feature>
<keyword evidence="10" id="KW-1185">Reference proteome</keyword>
<dbReference type="EMBL" id="PVXO01000044">
    <property type="protein sequence ID" value="PRR78478.1"/>
    <property type="molecule type" value="Genomic_DNA"/>
</dbReference>
<keyword evidence="4 7" id="KW-0812">Transmembrane</keyword>
<evidence type="ECO:0000256" key="2">
    <source>
        <dbReference type="ARBA" id="ARBA00007400"/>
    </source>
</evidence>
<keyword evidence="6 7" id="KW-0472">Membrane</keyword>
<reference evidence="9 10" key="1">
    <citation type="submission" date="2018-03" db="EMBL/GenBank/DDBJ databases">
        <title>Genome sequence of Clostridium liquoris DSM 100320.</title>
        <authorList>
            <person name="Poehlein A."/>
            <person name="Daniel R."/>
        </authorList>
    </citation>
    <scope>NUCLEOTIDE SEQUENCE [LARGE SCALE GENOMIC DNA]</scope>
    <source>
        <strain evidence="9 10">DSM 100320</strain>
    </source>
</reference>
<feature type="transmembrane region" description="Helical" evidence="7">
    <location>
        <begin position="123"/>
        <end position="144"/>
    </location>
</feature>
<evidence type="ECO:0000256" key="4">
    <source>
        <dbReference type="ARBA" id="ARBA00022692"/>
    </source>
</evidence>
<keyword evidence="3" id="KW-1003">Cell membrane</keyword>
<feature type="transmembrane region" description="Helical" evidence="7">
    <location>
        <begin position="12"/>
        <end position="32"/>
    </location>
</feature>
<keyword evidence="5 7" id="KW-1133">Transmembrane helix</keyword>
<evidence type="ECO:0000256" key="3">
    <source>
        <dbReference type="ARBA" id="ARBA00022475"/>
    </source>
</evidence>
<keyword evidence="9" id="KW-0808">Transferase</keyword>
<protein>
    <submittedName>
        <fullName evidence="9">O-acetyltransferase WecH</fullName>
        <ecNumber evidence="9">2.3.1.-</ecNumber>
    </submittedName>
</protein>
<dbReference type="Proteomes" id="UP000239706">
    <property type="component" value="Unassembled WGS sequence"/>
</dbReference>
<dbReference type="GO" id="GO:0005886">
    <property type="term" value="C:plasma membrane"/>
    <property type="evidence" value="ECO:0007669"/>
    <property type="project" value="UniProtKB-SubCell"/>
</dbReference>
<evidence type="ECO:0000259" key="8">
    <source>
        <dbReference type="Pfam" id="PF01757"/>
    </source>
</evidence>
<feature type="transmembrane region" description="Helical" evidence="7">
    <location>
        <begin position="311"/>
        <end position="333"/>
    </location>
</feature>
<sequence>MINLGKRHIIEIDVGKALGAVAVVLIHVSAYAMQNIKTFNSTYKVALILNQLSRFSVPIFVLLSGVGLGLSYKKNMGYLKFLKKRLGKLIPAYIFWGLIYLIIVNKNYNYALWPELFIKGDKIFYHLYFMPMIIKLYLIFPILYIGMKKKWGLTLAFLISMGITTTGHYFNTPNLALDFFSKRNILFWLFYFVLGVYLSGNINYYISKIKKHKKIVRSILLLCIIMIIWESFYGLKIGKTLDYCTTFIRPSIIIYSIAFMAFIFSLSCNRKTLLKVSKKVTNNSYIVYLSHPFILNYYMKGFKALHLNIGSIYFIISALIMCTVIPIALGEVYKLIKKILIL</sequence>
<feature type="transmembrane region" description="Helical" evidence="7">
    <location>
        <begin position="52"/>
        <end position="73"/>
    </location>
</feature>
<keyword evidence="9" id="KW-0012">Acyltransferase</keyword>